<evidence type="ECO:0000313" key="2">
    <source>
        <dbReference type="EMBL" id="CAD8516901.1"/>
    </source>
</evidence>
<proteinExistence type="predicted"/>
<dbReference type="PANTHER" id="PTHR36348:SF1">
    <property type="entry name" value="EXPRESSED PROTEIN"/>
    <property type="match status" value="1"/>
</dbReference>
<feature type="region of interest" description="Disordered" evidence="1">
    <location>
        <begin position="42"/>
        <end position="63"/>
    </location>
</feature>
<reference evidence="2" key="1">
    <citation type="submission" date="2021-01" db="EMBL/GenBank/DDBJ databases">
        <authorList>
            <person name="Corre E."/>
            <person name="Pelletier E."/>
            <person name="Niang G."/>
            <person name="Scheremetjew M."/>
            <person name="Finn R."/>
            <person name="Kale V."/>
            <person name="Holt S."/>
            <person name="Cochrane G."/>
            <person name="Meng A."/>
            <person name="Brown T."/>
            <person name="Cohen L."/>
        </authorList>
    </citation>
    <scope>NUCLEOTIDE SEQUENCE</scope>
    <source>
        <strain evidence="2">CCMP1723</strain>
    </source>
</reference>
<protein>
    <submittedName>
        <fullName evidence="2">Uncharacterized protein</fullName>
    </submittedName>
</protein>
<organism evidence="2">
    <name type="scientific">Micromonas pusilla</name>
    <name type="common">Picoplanktonic green alga</name>
    <name type="synonym">Chromulina pusilla</name>
    <dbReference type="NCBI Taxonomy" id="38833"/>
    <lineage>
        <taxon>Eukaryota</taxon>
        <taxon>Viridiplantae</taxon>
        <taxon>Chlorophyta</taxon>
        <taxon>Mamiellophyceae</taxon>
        <taxon>Mamiellales</taxon>
        <taxon>Mamiellaceae</taxon>
        <taxon>Micromonas</taxon>
    </lineage>
</organism>
<accession>A0A7S0IBL9</accession>
<evidence type="ECO:0000256" key="1">
    <source>
        <dbReference type="SAM" id="MobiDB-lite"/>
    </source>
</evidence>
<name>A0A7S0IBL9_MICPS</name>
<dbReference type="PANTHER" id="PTHR36348">
    <property type="entry name" value="EXPRESSED PROTEIN"/>
    <property type="match status" value="1"/>
</dbReference>
<dbReference type="AlphaFoldDB" id="A0A7S0IBL9"/>
<gene>
    <name evidence="2" type="ORF">MCOM1403_LOCUS4327</name>
</gene>
<feature type="compositionally biased region" description="Basic residues" evidence="1">
    <location>
        <begin position="43"/>
        <end position="52"/>
    </location>
</feature>
<dbReference type="EMBL" id="HBEQ01005467">
    <property type="protein sequence ID" value="CAD8516901.1"/>
    <property type="molecule type" value="Transcribed_RNA"/>
</dbReference>
<sequence length="306" mass="33624">MASVSASTAAMTLVATAKRTVAPRAVMPGARLPADKCCVAAPSRRHRPRASHVSRAGNKTSDPVTEVANMDSLIDLLVDADEEQLLKLVAENVLSFDQKMWIRIASRSDAAESQEEKDKIMTLASKCMKIIETMVESTEDTIKQSSKLLQDIVAAAANPDTGEFDVPLKADALARMSKKMEGAEVDERMLNTVYAWIRKSDEDKLDGMVHILQHLLQCYAARELDAGETPLDSVIAAPAAEWPEKFEEIIAGGFGEEAFNKDLQQRMEKVVLNLPNGSYAQRVQAEYLKEVEDRGKDIYKAKEAAA</sequence>